<dbReference type="AlphaFoldDB" id="A0AAJ3Z1C1"/>
<name>A0AAJ3Z1C1_9BACI</name>
<dbReference type="RefSeq" id="WP_046129544.1">
    <property type="nucleotide sequence ID" value="NZ_JASHHQ010000010.1"/>
</dbReference>
<organism evidence="1 2">
    <name type="scientific">Bacillus glycinifermentans</name>
    <dbReference type="NCBI Taxonomy" id="1664069"/>
    <lineage>
        <taxon>Bacteria</taxon>
        <taxon>Bacillati</taxon>
        <taxon>Bacillota</taxon>
        <taxon>Bacilli</taxon>
        <taxon>Bacillales</taxon>
        <taxon>Bacillaceae</taxon>
        <taxon>Bacillus</taxon>
    </lineage>
</organism>
<dbReference type="Proteomes" id="UP000288675">
    <property type="component" value="Chromosome"/>
</dbReference>
<gene>
    <name evidence="1" type="ORF">EQZ20_12630</name>
</gene>
<sequence length="90" mass="9927">MNNPVKEIVSCYQCCNSSASETEKRKAKHQNTALAVDQSAKLNCGVGEAYQLIVPVGSRLDSDLLIPRRHCKRQIKKAVLLNKPFIALCA</sequence>
<reference evidence="1 2" key="1">
    <citation type="submission" date="2019-01" db="EMBL/GenBank/DDBJ databases">
        <title>Genome sequence of Bacillus glycinifermentans SRCM103574.</title>
        <authorList>
            <person name="Kong H.-J."/>
            <person name="Jeong S.-Y."/>
            <person name="Jeong D.-Y."/>
        </authorList>
    </citation>
    <scope>NUCLEOTIDE SEQUENCE [LARGE SCALE GENOMIC DNA]</scope>
    <source>
        <strain evidence="1 2">SRCM103574</strain>
    </source>
</reference>
<dbReference type="EMBL" id="CP035232">
    <property type="protein sequence ID" value="QAT65660.1"/>
    <property type="molecule type" value="Genomic_DNA"/>
</dbReference>
<accession>A0AAJ3Z1C1</accession>
<protein>
    <submittedName>
        <fullName evidence="1">Uncharacterized protein</fullName>
    </submittedName>
</protein>
<proteinExistence type="predicted"/>
<evidence type="ECO:0000313" key="2">
    <source>
        <dbReference type="Proteomes" id="UP000288675"/>
    </source>
</evidence>
<evidence type="ECO:0000313" key="1">
    <source>
        <dbReference type="EMBL" id="QAT65660.1"/>
    </source>
</evidence>